<evidence type="ECO:0000256" key="3">
    <source>
        <dbReference type="ARBA" id="ARBA00022989"/>
    </source>
</evidence>
<proteinExistence type="predicted"/>
<evidence type="ECO:0000256" key="2">
    <source>
        <dbReference type="ARBA" id="ARBA00022692"/>
    </source>
</evidence>
<gene>
    <name evidence="6" type="ORF">LWI28_003737</name>
</gene>
<dbReference type="InterPro" id="IPR005828">
    <property type="entry name" value="MFS_sugar_transport-like"/>
</dbReference>
<accession>A0AAD5IT97</accession>
<keyword evidence="7" id="KW-1185">Reference proteome</keyword>
<evidence type="ECO:0000256" key="1">
    <source>
        <dbReference type="ARBA" id="ARBA00004370"/>
    </source>
</evidence>
<evidence type="ECO:0000313" key="6">
    <source>
        <dbReference type="EMBL" id="KAI9176512.1"/>
    </source>
</evidence>
<comment type="caution">
    <text evidence="6">The sequence shown here is derived from an EMBL/GenBank/DDBJ whole genome shotgun (WGS) entry which is preliminary data.</text>
</comment>
<reference evidence="6" key="2">
    <citation type="submission" date="2023-02" db="EMBL/GenBank/DDBJ databases">
        <authorList>
            <person name="Swenson N.G."/>
            <person name="Wegrzyn J.L."/>
            <person name="Mcevoy S.L."/>
        </authorList>
    </citation>
    <scope>NUCLEOTIDE SEQUENCE</scope>
    <source>
        <strain evidence="6">91603</strain>
        <tissue evidence="6">Leaf</tissue>
    </source>
</reference>
<dbReference type="GO" id="GO:0016020">
    <property type="term" value="C:membrane"/>
    <property type="evidence" value="ECO:0007669"/>
    <property type="project" value="UniProtKB-SubCell"/>
</dbReference>
<dbReference type="Proteomes" id="UP001064489">
    <property type="component" value="Chromosome 5"/>
</dbReference>
<dbReference type="EMBL" id="JAJSOW010000102">
    <property type="protein sequence ID" value="KAI9176512.1"/>
    <property type="molecule type" value="Genomic_DNA"/>
</dbReference>
<protein>
    <submittedName>
        <fullName evidence="6">Uncharacterized protein</fullName>
    </submittedName>
</protein>
<keyword evidence="2 5" id="KW-0812">Transmembrane</keyword>
<dbReference type="InterPro" id="IPR036259">
    <property type="entry name" value="MFS_trans_sf"/>
</dbReference>
<name>A0AAD5IT97_ACENE</name>
<dbReference type="Pfam" id="PF00083">
    <property type="entry name" value="Sugar_tr"/>
    <property type="match status" value="1"/>
</dbReference>
<sequence length="130" mass="14591">MKTRLRFQMSTLITSLRTIANPYLILSPNFKVEFRRLVEKISSSLKSQVALWRSSAPSDLWRQSLTSSSPSTAMPSSHRTPRLFSHQVTSASGVFFLYAAVCVLSILFTIVLVPETKGRNLEEIQASIDN</sequence>
<dbReference type="Gene3D" id="1.20.1250.20">
    <property type="entry name" value="MFS general substrate transporter like domains"/>
    <property type="match status" value="1"/>
</dbReference>
<dbReference type="AlphaFoldDB" id="A0AAD5IT97"/>
<organism evidence="6 7">
    <name type="scientific">Acer negundo</name>
    <name type="common">Box elder</name>
    <dbReference type="NCBI Taxonomy" id="4023"/>
    <lineage>
        <taxon>Eukaryota</taxon>
        <taxon>Viridiplantae</taxon>
        <taxon>Streptophyta</taxon>
        <taxon>Embryophyta</taxon>
        <taxon>Tracheophyta</taxon>
        <taxon>Spermatophyta</taxon>
        <taxon>Magnoliopsida</taxon>
        <taxon>eudicotyledons</taxon>
        <taxon>Gunneridae</taxon>
        <taxon>Pentapetalae</taxon>
        <taxon>rosids</taxon>
        <taxon>malvids</taxon>
        <taxon>Sapindales</taxon>
        <taxon>Sapindaceae</taxon>
        <taxon>Hippocastanoideae</taxon>
        <taxon>Acereae</taxon>
        <taxon>Acer</taxon>
    </lineage>
</organism>
<dbReference type="GO" id="GO:0022857">
    <property type="term" value="F:transmembrane transporter activity"/>
    <property type="evidence" value="ECO:0007669"/>
    <property type="project" value="InterPro"/>
</dbReference>
<comment type="subcellular location">
    <subcellularLocation>
        <location evidence="1">Membrane</location>
    </subcellularLocation>
</comment>
<keyword evidence="4 5" id="KW-0472">Membrane</keyword>
<evidence type="ECO:0000256" key="4">
    <source>
        <dbReference type="ARBA" id="ARBA00023136"/>
    </source>
</evidence>
<evidence type="ECO:0000313" key="7">
    <source>
        <dbReference type="Proteomes" id="UP001064489"/>
    </source>
</evidence>
<dbReference type="SUPFAM" id="SSF103473">
    <property type="entry name" value="MFS general substrate transporter"/>
    <property type="match status" value="1"/>
</dbReference>
<evidence type="ECO:0000256" key="5">
    <source>
        <dbReference type="SAM" id="Phobius"/>
    </source>
</evidence>
<reference evidence="6" key="1">
    <citation type="journal article" date="2022" name="Plant J.">
        <title>Strategies of tolerance reflected in two North American maple genomes.</title>
        <authorList>
            <person name="McEvoy S.L."/>
            <person name="Sezen U.U."/>
            <person name="Trouern-Trend A."/>
            <person name="McMahon S.M."/>
            <person name="Schaberg P.G."/>
            <person name="Yang J."/>
            <person name="Wegrzyn J.L."/>
            <person name="Swenson N.G."/>
        </authorList>
    </citation>
    <scope>NUCLEOTIDE SEQUENCE</scope>
    <source>
        <strain evidence="6">91603</strain>
    </source>
</reference>
<feature type="transmembrane region" description="Helical" evidence="5">
    <location>
        <begin position="88"/>
        <end position="113"/>
    </location>
</feature>
<keyword evidence="3 5" id="KW-1133">Transmembrane helix</keyword>